<feature type="compositionally biased region" description="Basic and acidic residues" evidence="8">
    <location>
        <begin position="111"/>
        <end position="122"/>
    </location>
</feature>
<accession>A0A9N8VGP5</accession>
<dbReference type="OrthoDB" id="19329at2759"/>
<gene>
    <name evidence="10" type="ORF">AMORRO_LOCUS864</name>
</gene>
<dbReference type="GO" id="GO:0008270">
    <property type="term" value="F:zinc ion binding"/>
    <property type="evidence" value="ECO:0007669"/>
    <property type="project" value="InterPro"/>
</dbReference>
<dbReference type="Pfam" id="PF12874">
    <property type="entry name" value="zf-met"/>
    <property type="match status" value="1"/>
</dbReference>
<evidence type="ECO:0000259" key="9">
    <source>
        <dbReference type="PROSITE" id="PS00028"/>
    </source>
</evidence>
<dbReference type="PANTHER" id="PTHR13182">
    <property type="entry name" value="ZINC FINGER PROTEIN 622"/>
    <property type="match status" value="1"/>
</dbReference>
<dbReference type="InterPro" id="IPR013087">
    <property type="entry name" value="Znf_C2H2_type"/>
</dbReference>
<evidence type="ECO:0000256" key="6">
    <source>
        <dbReference type="ARBA" id="ARBA00022833"/>
    </source>
</evidence>
<dbReference type="GO" id="GO:0005737">
    <property type="term" value="C:cytoplasm"/>
    <property type="evidence" value="ECO:0007669"/>
    <property type="project" value="UniProtKB-SubCell"/>
</dbReference>
<evidence type="ECO:0000256" key="3">
    <source>
        <dbReference type="ARBA" id="ARBA00022517"/>
    </source>
</evidence>
<dbReference type="PANTHER" id="PTHR13182:SF8">
    <property type="entry name" value="CYTOPLASMIC 60S SUBUNIT BIOGENESIS FACTOR ZNF622"/>
    <property type="match status" value="1"/>
</dbReference>
<keyword evidence="5" id="KW-0677">Repeat</keyword>
<evidence type="ECO:0000256" key="2">
    <source>
        <dbReference type="ARBA" id="ARBA00022490"/>
    </source>
</evidence>
<feature type="region of interest" description="Disordered" evidence="8">
    <location>
        <begin position="111"/>
        <end position="133"/>
    </location>
</feature>
<evidence type="ECO:0000256" key="4">
    <source>
        <dbReference type="ARBA" id="ARBA00022723"/>
    </source>
</evidence>
<dbReference type="Proteomes" id="UP000789342">
    <property type="component" value="Unassembled WGS sequence"/>
</dbReference>
<protein>
    <submittedName>
        <fullName evidence="10">12657_t:CDS:1</fullName>
    </submittedName>
</protein>
<reference evidence="10" key="1">
    <citation type="submission" date="2021-06" db="EMBL/GenBank/DDBJ databases">
        <authorList>
            <person name="Kallberg Y."/>
            <person name="Tangrot J."/>
            <person name="Rosling A."/>
        </authorList>
    </citation>
    <scope>NUCLEOTIDE SEQUENCE</scope>
    <source>
        <strain evidence="10">CL551</strain>
    </source>
</reference>
<keyword evidence="4" id="KW-0479">Metal-binding</keyword>
<comment type="similarity">
    <text evidence="7">Belongs to the REI1 family.</text>
</comment>
<comment type="subcellular location">
    <subcellularLocation>
        <location evidence="1">Cytoplasm</location>
    </subcellularLocation>
</comment>
<proteinExistence type="inferred from homology"/>
<evidence type="ECO:0000256" key="7">
    <source>
        <dbReference type="ARBA" id="ARBA00034126"/>
    </source>
</evidence>
<keyword evidence="2" id="KW-0963">Cytoplasm</keyword>
<name>A0A9N8VGP5_9GLOM</name>
<dbReference type="SMART" id="SM00451">
    <property type="entry name" value="ZnF_U1"/>
    <property type="match status" value="2"/>
</dbReference>
<evidence type="ECO:0000256" key="5">
    <source>
        <dbReference type="ARBA" id="ARBA00022737"/>
    </source>
</evidence>
<organism evidence="10 11">
    <name type="scientific">Acaulospora morrowiae</name>
    <dbReference type="NCBI Taxonomy" id="94023"/>
    <lineage>
        <taxon>Eukaryota</taxon>
        <taxon>Fungi</taxon>
        <taxon>Fungi incertae sedis</taxon>
        <taxon>Mucoromycota</taxon>
        <taxon>Glomeromycotina</taxon>
        <taxon>Glomeromycetes</taxon>
        <taxon>Diversisporales</taxon>
        <taxon>Acaulosporaceae</taxon>
        <taxon>Acaulospora</taxon>
    </lineage>
</organism>
<dbReference type="AlphaFoldDB" id="A0A9N8VGP5"/>
<keyword evidence="3" id="KW-0690">Ribosome biogenesis</keyword>
<dbReference type="SMART" id="SM00355">
    <property type="entry name" value="ZnF_C2H2"/>
    <property type="match status" value="4"/>
</dbReference>
<keyword evidence="11" id="KW-1185">Reference proteome</keyword>
<evidence type="ECO:0000313" key="11">
    <source>
        <dbReference type="Proteomes" id="UP000789342"/>
    </source>
</evidence>
<dbReference type="InterPro" id="IPR003604">
    <property type="entry name" value="Matrin/U1-like-C_Znf_C2H2"/>
</dbReference>
<evidence type="ECO:0000256" key="8">
    <source>
        <dbReference type="SAM" id="MobiDB-lite"/>
    </source>
</evidence>
<feature type="domain" description="C2H2-type" evidence="9">
    <location>
        <begin position="87"/>
        <end position="109"/>
    </location>
</feature>
<dbReference type="PROSITE" id="PS00028">
    <property type="entry name" value="ZINC_FINGER_C2H2_1"/>
    <property type="match status" value="2"/>
</dbReference>
<dbReference type="GO" id="GO:0042273">
    <property type="term" value="P:ribosomal large subunit biogenesis"/>
    <property type="evidence" value="ECO:0007669"/>
    <property type="project" value="TreeGrafter"/>
</dbReference>
<feature type="domain" description="C2H2-type" evidence="9">
    <location>
        <begin position="22"/>
        <end position="44"/>
    </location>
</feature>
<keyword evidence="6" id="KW-0862">Zinc</keyword>
<dbReference type="Pfam" id="PF12756">
    <property type="entry name" value="zf-C2H2_2"/>
    <property type="match status" value="1"/>
</dbReference>
<comment type="caution">
    <text evidence="10">The sequence shown here is derived from an EMBL/GenBank/DDBJ whole genome shotgun (WGS) entry which is preliminary data.</text>
</comment>
<dbReference type="GO" id="GO:0003676">
    <property type="term" value="F:nucleic acid binding"/>
    <property type="evidence" value="ECO:0007669"/>
    <property type="project" value="InterPro"/>
</dbReference>
<dbReference type="InterPro" id="IPR036236">
    <property type="entry name" value="Znf_C2H2_sf"/>
</dbReference>
<dbReference type="GO" id="GO:0030687">
    <property type="term" value="C:preribosome, large subunit precursor"/>
    <property type="evidence" value="ECO:0007669"/>
    <property type="project" value="TreeGrafter"/>
</dbReference>
<dbReference type="InterPro" id="IPR041661">
    <property type="entry name" value="ZN622/Rei1/Reh1_Znf-C2H2"/>
</dbReference>
<dbReference type="EMBL" id="CAJVPV010000302">
    <property type="protein sequence ID" value="CAG8450338.1"/>
    <property type="molecule type" value="Genomic_DNA"/>
</dbReference>
<evidence type="ECO:0000313" key="10">
    <source>
        <dbReference type="EMBL" id="CAG8450338.1"/>
    </source>
</evidence>
<sequence>MSAVSTASPVSIPHPHSQLYTCLACQVAFNTAGDQRSHYGTDWHRYNLKRKVTELPPITYSAFERKVLAQQALSKSAIEESSFSAECSACGKTYYSKNAYANHLQSNKHKISETKAAQEGKLQKKKSSANLQKDGDALQEEVVQQSIEEVIDKKIAASVRLEEIDCLFCTQRSESFSANMTHMTKVHSFFIPEAEYLVDLYGLIKFLGEKISVGNVCLYCNGRGKGLKSIEAVRKHMVDKGHCKIAYDRDEDIMEIVDFYDFTSSYPVEESEEGWEHVNDDEWEDIEDDADRNVDKEELPGSGSIYEDDMELVLPSGARLGHRSLRRYYKQSLRPEEERDSIIINRLITQYGESFGYTRNPGGVFATKGGRVKRNQTIAIQDKRRQQEFDSLVGVKANKLQRHFRAQIL</sequence>
<dbReference type="SUPFAM" id="SSF57667">
    <property type="entry name" value="beta-beta-alpha zinc fingers"/>
    <property type="match status" value="3"/>
</dbReference>
<evidence type="ECO:0000256" key="1">
    <source>
        <dbReference type="ARBA" id="ARBA00004496"/>
    </source>
</evidence>
<dbReference type="InterPro" id="IPR040025">
    <property type="entry name" value="Znf622/Rei1/Reh1"/>
</dbReference>